<dbReference type="EMBL" id="CP014518">
    <property type="protein sequence ID" value="AMM31534.1"/>
    <property type="molecule type" value="Genomic_DNA"/>
</dbReference>
<reference evidence="2 3" key="1">
    <citation type="submission" date="2016-02" db="EMBL/GenBank/DDBJ databases">
        <title>Complete genome of Sinomonas atrocyanea KCTC 3377.</title>
        <authorList>
            <person name="Kim K.M."/>
        </authorList>
    </citation>
    <scope>NUCLEOTIDE SEQUENCE [LARGE SCALE GENOMIC DNA]</scope>
    <source>
        <strain evidence="2 3">KCTC 3377</strain>
    </source>
</reference>
<proteinExistence type="predicted"/>
<accession>A0A126ZY91</accession>
<gene>
    <name evidence="2" type="ORF">SA2016_0846</name>
</gene>
<feature type="region of interest" description="Disordered" evidence="1">
    <location>
        <begin position="49"/>
        <end position="78"/>
    </location>
</feature>
<protein>
    <submittedName>
        <fullName evidence="2">Uncharacterized protein</fullName>
    </submittedName>
</protein>
<dbReference type="RefSeq" id="WP_066495633.1">
    <property type="nucleotide sequence ID" value="NZ_BJMO01000067.1"/>
</dbReference>
<evidence type="ECO:0000256" key="1">
    <source>
        <dbReference type="SAM" id="MobiDB-lite"/>
    </source>
</evidence>
<dbReference type="PATRIC" id="fig|37927.3.peg.869"/>
<evidence type="ECO:0000313" key="2">
    <source>
        <dbReference type="EMBL" id="AMM31534.1"/>
    </source>
</evidence>
<organism evidence="2 3">
    <name type="scientific">Sinomonas atrocyanea</name>
    <dbReference type="NCBI Taxonomy" id="37927"/>
    <lineage>
        <taxon>Bacteria</taxon>
        <taxon>Bacillati</taxon>
        <taxon>Actinomycetota</taxon>
        <taxon>Actinomycetes</taxon>
        <taxon>Micrococcales</taxon>
        <taxon>Micrococcaceae</taxon>
        <taxon>Sinomonas</taxon>
    </lineage>
</organism>
<dbReference type="Proteomes" id="UP000070134">
    <property type="component" value="Chromosome"/>
</dbReference>
<dbReference type="AlphaFoldDB" id="A0A126ZY91"/>
<dbReference type="KEGG" id="satk:SA2016_0846"/>
<sequence length="311" mass="31574">MKKVLPLAIVLAVLLGWMNWGKIGPVLGAQPGPAATAAAGATMLGAPATGAPSAVPAPTPGGAPSTAPSGGTSLEDLPPQRLRYVLIDPTSSTDKSFRDSMKADIIADVQNYVPPKPSNPKTGVPPVTGLRLTVRLVATNSLAYGQQDIDVSIPSVPGLPARPDMTADGTLDPGGAYDAFKKSAAAWSAAYDSAVTAAAGAAKALGKLDLNSNQSSGITAGAAALALLAPAQGEIQFAVLSDLDENRPQEPADFKGHPILVVQPDPVGDISRWDSLFNNFSSWASAGHAGAITRVRPEVAASALSTFITGK</sequence>
<evidence type="ECO:0000313" key="3">
    <source>
        <dbReference type="Proteomes" id="UP000070134"/>
    </source>
</evidence>
<name>A0A126ZY91_9MICC</name>
<keyword evidence="3" id="KW-1185">Reference proteome</keyword>
<dbReference type="STRING" id="37927.SA2016_0846"/>
<feature type="compositionally biased region" description="Low complexity" evidence="1">
    <location>
        <begin position="62"/>
        <end position="73"/>
    </location>
</feature>